<dbReference type="EMBL" id="LNGC01000128">
    <property type="protein sequence ID" value="KYC48684.1"/>
    <property type="molecule type" value="Genomic_DNA"/>
</dbReference>
<keyword evidence="1" id="KW-1133">Transmembrane helix</keyword>
<keyword evidence="1" id="KW-0812">Transmembrane</keyword>
<evidence type="ECO:0000256" key="1">
    <source>
        <dbReference type="SAM" id="Phobius"/>
    </source>
</evidence>
<evidence type="ECO:0000313" key="3">
    <source>
        <dbReference type="Proteomes" id="UP000075398"/>
    </source>
</evidence>
<sequence length="51" mass="6310">MHIDCDNMHLFFELFIKYKIVILEYYNIVILLLNPAEKKRRKEIEAQKDRL</sequence>
<dbReference type="AlphaFoldDB" id="A0A150IVL6"/>
<proteinExistence type="predicted"/>
<accession>A0A150IVL6</accession>
<dbReference type="Proteomes" id="UP000075398">
    <property type="component" value="Unassembled WGS sequence"/>
</dbReference>
<feature type="transmembrane region" description="Helical" evidence="1">
    <location>
        <begin position="15"/>
        <end position="33"/>
    </location>
</feature>
<organism evidence="2 3">
    <name type="scientific">Candidatus Methanofastidiosum methylothiophilum</name>
    <dbReference type="NCBI Taxonomy" id="1705564"/>
    <lineage>
        <taxon>Archaea</taxon>
        <taxon>Methanobacteriati</taxon>
        <taxon>Methanobacteriota</taxon>
        <taxon>Stenosarchaea group</taxon>
        <taxon>Candidatus Methanofastidiosia</taxon>
        <taxon>Candidatus Methanofastidiosales</taxon>
        <taxon>Candidatus Methanofastidiosaceae</taxon>
        <taxon>Candidatus Methanofastidiosum</taxon>
    </lineage>
</organism>
<gene>
    <name evidence="2" type="ORF">AMQ22_01857</name>
</gene>
<comment type="caution">
    <text evidence="2">The sequence shown here is derived from an EMBL/GenBank/DDBJ whole genome shotgun (WGS) entry which is preliminary data.</text>
</comment>
<protein>
    <submittedName>
        <fullName evidence="2">Uncharacterized protein</fullName>
    </submittedName>
</protein>
<evidence type="ECO:0000313" key="2">
    <source>
        <dbReference type="EMBL" id="KYC48684.1"/>
    </source>
</evidence>
<keyword evidence="1" id="KW-0472">Membrane</keyword>
<name>A0A150IVL6_9EURY</name>
<reference evidence="2 3" key="1">
    <citation type="journal article" date="2016" name="ISME J.">
        <title>Chasing the elusive Euryarchaeota class WSA2: genomes reveal a uniquely fastidious methyl-reducing methanogen.</title>
        <authorList>
            <person name="Nobu M.K."/>
            <person name="Narihiro T."/>
            <person name="Kuroda K."/>
            <person name="Mei R."/>
            <person name="Liu W.T."/>
        </authorList>
    </citation>
    <scope>NUCLEOTIDE SEQUENCE [LARGE SCALE GENOMIC DNA]</scope>
    <source>
        <strain evidence="2">U1lsi0528_Bin055</strain>
    </source>
</reference>